<feature type="chain" id="PRO_5025427699" evidence="1">
    <location>
        <begin position="29"/>
        <end position="186"/>
    </location>
</feature>
<accession>A0A6A6D8R3</accession>
<keyword evidence="3" id="KW-1185">Reference proteome</keyword>
<dbReference type="EMBL" id="ML994723">
    <property type="protein sequence ID" value="KAF2175827.1"/>
    <property type="molecule type" value="Genomic_DNA"/>
</dbReference>
<name>A0A6A6D8R3_9PEZI</name>
<sequence>MRGFVWLALELLFLILCLLHLAPRLCQPARQENRGMPSHRYNFPSLIAFPQVSLIVRIWRRGTTIWVKALIHVCLKITPSHSESVYRFDELTWLEFQQLNGAADMFESLPKELYDRIETLQQQFQLGTGGRDDEILFMRAEEPYWAILAFSIMKLDGASIVTSNEYQGHTPMGKSSGRGGWYGVGP</sequence>
<evidence type="ECO:0000256" key="1">
    <source>
        <dbReference type="SAM" id="SignalP"/>
    </source>
</evidence>
<keyword evidence="1" id="KW-0732">Signal</keyword>
<evidence type="ECO:0000313" key="2">
    <source>
        <dbReference type="EMBL" id="KAF2175827.1"/>
    </source>
</evidence>
<protein>
    <submittedName>
        <fullName evidence="2">Uncharacterized protein</fullName>
    </submittedName>
</protein>
<organism evidence="2 3">
    <name type="scientific">Zopfia rhizophila CBS 207.26</name>
    <dbReference type="NCBI Taxonomy" id="1314779"/>
    <lineage>
        <taxon>Eukaryota</taxon>
        <taxon>Fungi</taxon>
        <taxon>Dikarya</taxon>
        <taxon>Ascomycota</taxon>
        <taxon>Pezizomycotina</taxon>
        <taxon>Dothideomycetes</taxon>
        <taxon>Dothideomycetes incertae sedis</taxon>
        <taxon>Zopfiaceae</taxon>
        <taxon>Zopfia</taxon>
    </lineage>
</organism>
<evidence type="ECO:0000313" key="3">
    <source>
        <dbReference type="Proteomes" id="UP000800200"/>
    </source>
</evidence>
<gene>
    <name evidence="2" type="ORF">K469DRAFT_683396</name>
</gene>
<reference evidence="2" key="1">
    <citation type="journal article" date="2020" name="Stud. Mycol.">
        <title>101 Dothideomycetes genomes: a test case for predicting lifestyles and emergence of pathogens.</title>
        <authorList>
            <person name="Haridas S."/>
            <person name="Albert R."/>
            <person name="Binder M."/>
            <person name="Bloem J."/>
            <person name="Labutti K."/>
            <person name="Salamov A."/>
            <person name="Andreopoulos B."/>
            <person name="Baker S."/>
            <person name="Barry K."/>
            <person name="Bills G."/>
            <person name="Bluhm B."/>
            <person name="Cannon C."/>
            <person name="Castanera R."/>
            <person name="Culley D."/>
            <person name="Daum C."/>
            <person name="Ezra D."/>
            <person name="Gonzalez J."/>
            <person name="Henrissat B."/>
            <person name="Kuo A."/>
            <person name="Liang C."/>
            <person name="Lipzen A."/>
            <person name="Lutzoni F."/>
            <person name="Magnuson J."/>
            <person name="Mondo S."/>
            <person name="Nolan M."/>
            <person name="Ohm R."/>
            <person name="Pangilinan J."/>
            <person name="Park H.-J."/>
            <person name="Ramirez L."/>
            <person name="Alfaro M."/>
            <person name="Sun H."/>
            <person name="Tritt A."/>
            <person name="Yoshinaga Y."/>
            <person name="Zwiers L.-H."/>
            <person name="Turgeon B."/>
            <person name="Goodwin S."/>
            <person name="Spatafora J."/>
            <person name="Crous P."/>
            <person name="Grigoriev I."/>
        </authorList>
    </citation>
    <scope>NUCLEOTIDE SEQUENCE</scope>
    <source>
        <strain evidence="2">CBS 207.26</strain>
    </source>
</reference>
<dbReference type="AlphaFoldDB" id="A0A6A6D8R3"/>
<feature type="signal peptide" evidence="1">
    <location>
        <begin position="1"/>
        <end position="28"/>
    </location>
</feature>
<proteinExistence type="predicted"/>
<dbReference type="Proteomes" id="UP000800200">
    <property type="component" value="Unassembled WGS sequence"/>
</dbReference>
<dbReference type="OrthoDB" id="10408084at2759"/>